<dbReference type="EMBL" id="KV107401">
    <property type="protein sequence ID" value="KZT76598.1"/>
    <property type="molecule type" value="Genomic_DNA"/>
</dbReference>
<evidence type="ECO:0000313" key="1">
    <source>
        <dbReference type="EMBL" id="KZT76598.1"/>
    </source>
</evidence>
<dbReference type="AlphaFoldDB" id="A0A2Z7A0L8"/>
<reference evidence="1 2" key="1">
    <citation type="journal article" date="2015" name="Proc. Natl. Acad. Sci. U.S.A.">
        <title>The resurrection genome of Boea hygrometrica: A blueprint for survival of dehydration.</title>
        <authorList>
            <person name="Xiao L."/>
            <person name="Yang G."/>
            <person name="Zhang L."/>
            <person name="Yang X."/>
            <person name="Zhao S."/>
            <person name="Ji Z."/>
            <person name="Zhou Q."/>
            <person name="Hu M."/>
            <person name="Wang Y."/>
            <person name="Chen M."/>
            <person name="Xu Y."/>
            <person name="Jin H."/>
            <person name="Xiao X."/>
            <person name="Hu G."/>
            <person name="Bao F."/>
            <person name="Hu Y."/>
            <person name="Wan P."/>
            <person name="Li L."/>
            <person name="Deng X."/>
            <person name="Kuang T."/>
            <person name="Xiang C."/>
            <person name="Zhu J.K."/>
            <person name="Oliver M.J."/>
            <person name="He Y."/>
        </authorList>
    </citation>
    <scope>NUCLEOTIDE SEQUENCE [LARGE SCALE GENOMIC DNA]</scope>
    <source>
        <strain evidence="2">cv. XS01</strain>
    </source>
</reference>
<organism evidence="1 2">
    <name type="scientific">Dorcoceras hygrometricum</name>
    <dbReference type="NCBI Taxonomy" id="472368"/>
    <lineage>
        <taxon>Eukaryota</taxon>
        <taxon>Viridiplantae</taxon>
        <taxon>Streptophyta</taxon>
        <taxon>Embryophyta</taxon>
        <taxon>Tracheophyta</taxon>
        <taxon>Spermatophyta</taxon>
        <taxon>Magnoliopsida</taxon>
        <taxon>eudicotyledons</taxon>
        <taxon>Gunneridae</taxon>
        <taxon>Pentapetalae</taxon>
        <taxon>asterids</taxon>
        <taxon>lamiids</taxon>
        <taxon>Lamiales</taxon>
        <taxon>Gesneriaceae</taxon>
        <taxon>Didymocarpoideae</taxon>
        <taxon>Trichosporeae</taxon>
        <taxon>Loxocarpinae</taxon>
        <taxon>Dorcoceras</taxon>
    </lineage>
</organism>
<name>A0A2Z7A0L8_9LAMI</name>
<sequence length="110" mass="12477">MAVPHRAHERARYMRAGRAWMGDRWTPPRASCRASLPARLAHWLRDDGGRRAAVRHGCRWLHDDAHWPRDGRATFARGRTSRQAASARFFVVAAPPTAAAPVMLRRCRDG</sequence>
<protein>
    <submittedName>
        <fullName evidence="1">Uncharacterized protein</fullName>
    </submittedName>
</protein>
<proteinExistence type="predicted"/>
<keyword evidence="2" id="KW-1185">Reference proteome</keyword>
<gene>
    <name evidence="1" type="ORF">F511_46377</name>
</gene>
<evidence type="ECO:0000313" key="2">
    <source>
        <dbReference type="Proteomes" id="UP000250235"/>
    </source>
</evidence>
<accession>A0A2Z7A0L8</accession>
<dbReference type="Proteomes" id="UP000250235">
    <property type="component" value="Unassembled WGS sequence"/>
</dbReference>